<gene>
    <name evidence="1" type="ORF">DIT97_00060</name>
</gene>
<reference evidence="1 2" key="1">
    <citation type="journal article" date="2018" name="Nat. Biotechnol.">
        <title>A standardized bacterial taxonomy based on genome phylogeny substantially revises the tree of life.</title>
        <authorList>
            <person name="Parks D.H."/>
            <person name="Chuvochina M."/>
            <person name="Waite D.W."/>
            <person name="Rinke C."/>
            <person name="Skarshewski A."/>
            <person name="Chaumeil P.A."/>
            <person name="Hugenholtz P."/>
        </authorList>
    </citation>
    <scope>NUCLEOTIDE SEQUENCE [LARGE SCALE GENOMIC DNA]</scope>
    <source>
        <strain evidence="1">UBA9375</strain>
    </source>
</reference>
<comment type="caution">
    <text evidence="1">The sequence shown here is derived from an EMBL/GenBank/DDBJ whole genome shotgun (WGS) entry which is preliminary data.</text>
</comment>
<protein>
    <recommendedName>
        <fullName evidence="3">DUF2997 domain-containing protein</fullName>
    </recommendedName>
</protein>
<dbReference type="Proteomes" id="UP000263642">
    <property type="component" value="Unassembled WGS sequence"/>
</dbReference>
<evidence type="ECO:0000313" key="2">
    <source>
        <dbReference type="Proteomes" id="UP000263642"/>
    </source>
</evidence>
<organism evidence="1 2">
    <name type="scientific">Gimesia maris</name>
    <dbReference type="NCBI Taxonomy" id="122"/>
    <lineage>
        <taxon>Bacteria</taxon>
        <taxon>Pseudomonadati</taxon>
        <taxon>Planctomycetota</taxon>
        <taxon>Planctomycetia</taxon>
        <taxon>Planctomycetales</taxon>
        <taxon>Planctomycetaceae</taxon>
        <taxon>Gimesia</taxon>
    </lineage>
</organism>
<dbReference type="RefSeq" id="WP_145187075.1">
    <property type="nucleotide sequence ID" value="NZ_CAXAST010000012.1"/>
</dbReference>
<evidence type="ECO:0008006" key="3">
    <source>
        <dbReference type="Google" id="ProtNLM"/>
    </source>
</evidence>
<evidence type="ECO:0000313" key="1">
    <source>
        <dbReference type="EMBL" id="HCO21527.1"/>
    </source>
</evidence>
<accession>A0A3D3R0P0</accession>
<proteinExistence type="predicted"/>
<dbReference type="EMBL" id="DQAY01000002">
    <property type="protein sequence ID" value="HCO21527.1"/>
    <property type="molecule type" value="Genomic_DNA"/>
</dbReference>
<dbReference type="InterPro" id="IPR021375">
    <property type="entry name" value="DUF2997"/>
</dbReference>
<dbReference type="Pfam" id="PF11211">
    <property type="entry name" value="DUF2997"/>
    <property type="match status" value="1"/>
</dbReference>
<sequence>MKTINIIFSTDGQSRIETRGFTGSRCKDASRFLEAALGKVSSELLTSEYHQAVQHQSNQLTQEN</sequence>
<name>A0A3D3R0P0_9PLAN</name>
<dbReference type="AlphaFoldDB" id="A0A3D3R0P0"/>